<evidence type="ECO:0000256" key="4">
    <source>
        <dbReference type="ARBA" id="ARBA00023136"/>
    </source>
</evidence>
<dbReference type="InterPro" id="IPR051533">
    <property type="entry name" value="WaaL-like"/>
</dbReference>
<feature type="domain" description="O-antigen ligase-related" evidence="6">
    <location>
        <begin position="196"/>
        <end position="319"/>
    </location>
</feature>
<feature type="transmembrane region" description="Helical" evidence="5">
    <location>
        <begin position="304"/>
        <end position="325"/>
    </location>
</feature>
<organism evidence="7">
    <name type="scientific">Pseudomonas solani</name>
    <dbReference type="NCBI Taxonomy" id="2731552"/>
    <lineage>
        <taxon>Bacteria</taxon>
        <taxon>Pseudomonadati</taxon>
        <taxon>Pseudomonadota</taxon>
        <taxon>Gammaproteobacteria</taxon>
        <taxon>Pseudomonadales</taxon>
        <taxon>Pseudomonadaceae</taxon>
        <taxon>Pseudomonas</taxon>
    </lineage>
</organism>
<dbReference type="InterPro" id="IPR007016">
    <property type="entry name" value="O-antigen_ligase-rel_domated"/>
</dbReference>
<dbReference type="Pfam" id="PF04932">
    <property type="entry name" value="Wzy_C"/>
    <property type="match status" value="1"/>
</dbReference>
<evidence type="ECO:0000256" key="2">
    <source>
        <dbReference type="ARBA" id="ARBA00022692"/>
    </source>
</evidence>
<evidence type="ECO:0000256" key="3">
    <source>
        <dbReference type="ARBA" id="ARBA00022989"/>
    </source>
</evidence>
<feature type="transmembrane region" description="Helical" evidence="5">
    <location>
        <begin position="38"/>
        <end position="57"/>
    </location>
</feature>
<evidence type="ECO:0000313" key="7">
    <source>
        <dbReference type="EMBL" id="XBY63699.1"/>
    </source>
</evidence>
<dbReference type="GO" id="GO:0016020">
    <property type="term" value="C:membrane"/>
    <property type="evidence" value="ECO:0007669"/>
    <property type="project" value="UniProtKB-SubCell"/>
</dbReference>
<dbReference type="AlphaFoldDB" id="A0AAU7Y1R5"/>
<evidence type="ECO:0000256" key="5">
    <source>
        <dbReference type="SAM" id="Phobius"/>
    </source>
</evidence>
<proteinExistence type="predicted"/>
<evidence type="ECO:0000256" key="1">
    <source>
        <dbReference type="ARBA" id="ARBA00004141"/>
    </source>
</evidence>
<dbReference type="PANTHER" id="PTHR37422">
    <property type="entry name" value="TEICHURONIC ACID BIOSYNTHESIS PROTEIN TUAE"/>
    <property type="match status" value="1"/>
</dbReference>
<feature type="transmembrane region" description="Helical" evidence="5">
    <location>
        <begin position="128"/>
        <end position="146"/>
    </location>
</feature>
<feature type="transmembrane region" description="Helical" evidence="5">
    <location>
        <begin position="69"/>
        <end position="88"/>
    </location>
</feature>
<feature type="transmembrane region" description="Helical" evidence="5">
    <location>
        <begin position="366"/>
        <end position="382"/>
    </location>
</feature>
<keyword evidence="2 5" id="KW-0812">Transmembrane</keyword>
<gene>
    <name evidence="7" type="ORF">ABS648_27825</name>
</gene>
<feature type="transmembrane region" description="Helical" evidence="5">
    <location>
        <begin position="199"/>
        <end position="223"/>
    </location>
</feature>
<dbReference type="EMBL" id="CP158373">
    <property type="protein sequence ID" value="XBY63699.1"/>
    <property type="molecule type" value="Genomic_DNA"/>
</dbReference>
<feature type="transmembrane region" description="Helical" evidence="5">
    <location>
        <begin position="12"/>
        <end position="32"/>
    </location>
</feature>
<protein>
    <submittedName>
        <fullName evidence="7">O-antigen ligase family protein</fullName>
    </submittedName>
</protein>
<name>A0AAU7Y1R5_9PSED</name>
<feature type="transmembrane region" description="Helical" evidence="5">
    <location>
        <begin position="230"/>
        <end position="248"/>
    </location>
</feature>
<sequence length="390" mass="43322">MLSQSRRQSLSFFIVKRWLVLGYLVLLTGLFWLPSGSVYTKVFYALIAFPALLALALKPRRCSDLLHEPMVLVFLVFSAWMLTTLAWSGTDDNFGGLVKRPLYLLLFMAACSLIALESRELLLGTLRTAAMLVAFAALVSLGWFLLEPPPENRLIGTGALRNPLLTSHVLGMFCTYWIATWLSRDTRQEWLAPLMTLPILLALLATGSRTPLMALVVTSLWMLLITPRRAALLILTIAVAGGLCLAFSPDLLLQRGGSFRPQIWADALRQAQDHLWLGHGYDNRFVFIIEGLSTILSDPHNVELAVLLELGLVGLGFWLVLHGLGLWHCLRQRKDKAFQVASALVVYGLAAGMTEGSSFLSRPNESWFLIWIPLSLVIALAIQKRGLGKE</sequence>
<keyword evidence="7" id="KW-0436">Ligase</keyword>
<feature type="transmembrane region" description="Helical" evidence="5">
    <location>
        <begin position="337"/>
        <end position="354"/>
    </location>
</feature>
<accession>A0AAU7Y1R5</accession>
<feature type="transmembrane region" description="Helical" evidence="5">
    <location>
        <begin position="100"/>
        <end position="116"/>
    </location>
</feature>
<keyword evidence="4 5" id="KW-0472">Membrane</keyword>
<dbReference type="GO" id="GO:0016874">
    <property type="term" value="F:ligase activity"/>
    <property type="evidence" value="ECO:0007669"/>
    <property type="project" value="UniProtKB-KW"/>
</dbReference>
<comment type="subcellular location">
    <subcellularLocation>
        <location evidence="1">Membrane</location>
        <topology evidence="1">Multi-pass membrane protein</topology>
    </subcellularLocation>
</comment>
<dbReference type="PANTHER" id="PTHR37422:SF13">
    <property type="entry name" value="LIPOPOLYSACCHARIDE BIOSYNTHESIS PROTEIN PA4999-RELATED"/>
    <property type="match status" value="1"/>
</dbReference>
<dbReference type="RefSeq" id="WP_052351296.1">
    <property type="nucleotide sequence ID" value="NZ_CP158373.1"/>
</dbReference>
<evidence type="ECO:0000259" key="6">
    <source>
        <dbReference type="Pfam" id="PF04932"/>
    </source>
</evidence>
<reference evidence="7" key="1">
    <citation type="submission" date="2023-08" db="EMBL/GenBank/DDBJ databases">
        <title>Increased levels of nutrients transform a symbiont into a lethal pathobiont.</title>
        <authorList>
            <person name="Lachnit T."/>
            <person name="Ulrich L."/>
            <person name="Willmer F.M."/>
            <person name="Hasenbein T."/>
            <person name="Steiner L.X."/>
            <person name="Wolters M."/>
            <person name="Herbst E.M."/>
            <person name="Deines P."/>
        </authorList>
    </citation>
    <scope>NUCLEOTIDE SEQUENCE</scope>
    <source>
        <strain evidence="7">T3</strain>
    </source>
</reference>
<keyword evidence="3 5" id="KW-1133">Transmembrane helix</keyword>